<evidence type="ECO:0000256" key="2">
    <source>
        <dbReference type="ARBA" id="ARBA00022801"/>
    </source>
</evidence>
<organism evidence="4">
    <name type="scientific">Pseudomonas aeruginosa</name>
    <dbReference type="NCBI Taxonomy" id="287"/>
    <lineage>
        <taxon>Bacteria</taxon>
        <taxon>Pseudomonadati</taxon>
        <taxon>Pseudomonadota</taxon>
        <taxon>Gammaproteobacteria</taxon>
        <taxon>Pseudomonadales</taxon>
        <taxon>Pseudomonadaceae</taxon>
        <taxon>Pseudomonas</taxon>
    </lineage>
</organism>
<evidence type="ECO:0000259" key="3">
    <source>
        <dbReference type="Pfam" id="PF07859"/>
    </source>
</evidence>
<dbReference type="InterPro" id="IPR002168">
    <property type="entry name" value="Lipase_GDXG_HIS_AS"/>
</dbReference>
<evidence type="ECO:0000256" key="1">
    <source>
        <dbReference type="ARBA" id="ARBA00010515"/>
    </source>
</evidence>
<dbReference type="InterPro" id="IPR050300">
    <property type="entry name" value="GDXG_lipolytic_enzyme"/>
</dbReference>
<dbReference type="Gene3D" id="3.40.50.1820">
    <property type="entry name" value="alpha/beta hydrolase"/>
    <property type="match status" value="1"/>
</dbReference>
<comment type="similarity">
    <text evidence="1">Belongs to the 'GDXG' lipolytic enzyme family.</text>
</comment>
<sequence>MSLDPQLRNLLDQFAGAFAFDFSALDVTTYRSLADRGLALPEAIELAEVRDLSIAGAGAALPARLYRPQAGGELPLLVFFHGGGFVAGTLDTHDDLCRRLARESAAVVVSVAYRLAPEAAFPAAPEDCYRAAIELVERAGELGVDGDRFGLCGDSAGGNLAIAVARSLARDAGPRVSALCLFYPVTDLARESASYRQFASGYFLEAEMMRWFRGHYLGHADPGDPLASPLLAGSLAGLPPTCLFSAEYDPLRDEGEAFAERLRQAGCEVRLVRAAGMVHGFASFAPFVEEAAVHLRDAGAWLRRALS</sequence>
<dbReference type="GO" id="GO:0016787">
    <property type="term" value="F:hydrolase activity"/>
    <property type="evidence" value="ECO:0007669"/>
    <property type="project" value="UniProtKB-KW"/>
</dbReference>
<dbReference type="PANTHER" id="PTHR48081">
    <property type="entry name" value="AB HYDROLASE SUPERFAMILY PROTEIN C4A8.06C"/>
    <property type="match status" value="1"/>
</dbReference>
<proteinExistence type="inferred from homology"/>
<reference evidence="4" key="1">
    <citation type="submission" date="2019-11" db="EMBL/GenBank/DDBJ databases">
        <title>Genomes of ocular Pseudomonas aeruginosa isolates.</title>
        <authorList>
            <person name="Khan M."/>
            <person name="Rice S.A."/>
            <person name="Willcox M.D.P."/>
            <person name="Stapleton F."/>
        </authorList>
    </citation>
    <scope>NUCLEOTIDE SEQUENCE</scope>
    <source>
        <strain evidence="4">PA206</strain>
    </source>
</reference>
<dbReference type="FunFam" id="3.40.50.1820:FF:000089">
    <property type="entry name" value="Alpha/beta hydrolase"/>
    <property type="match status" value="1"/>
</dbReference>
<dbReference type="EMBL" id="WOAJ01000001">
    <property type="protein sequence ID" value="MUI56823.1"/>
    <property type="molecule type" value="Genomic_DNA"/>
</dbReference>
<protein>
    <submittedName>
        <fullName evidence="4">Alpha/beta hydrolase fold domain-containing protein</fullName>
    </submittedName>
</protein>
<gene>
    <name evidence="4" type="ORF">GNQ20_03310</name>
</gene>
<dbReference type="RefSeq" id="WP_057388787.1">
    <property type="nucleotide sequence ID" value="NZ_JADDLY010000011.1"/>
</dbReference>
<comment type="caution">
    <text evidence="4">The sequence shown here is derived from an EMBL/GenBank/DDBJ whole genome shotgun (WGS) entry which is preliminary data.</text>
</comment>
<dbReference type="InterPro" id="IPR013094">
    <property type="entry name" value="AB_hydrolase_3"/>
</dbReference>
<dbReference type="PROSITE" id="PS01173">
    <property type="entry name" value="LIPASE_GDXG_HIS"/>
    <property type="match status" value="1"/>
</dbReference>
<dbReference type="SUPFAM" id="SSF53474">
    <property type="entry name" value="alpha/beta-Hydrolases"/>
    <property type="match status" value="1"/>
</dbReference>
<evidence type="ECO:0000313" key="4">
    <source>
        <dbReference type="EMBL" id="MUI56823.1"/>
    </source>
</evidence>
<dbReference type="Pfam" id="PF07859">
    <property type="entry name" value="Abhydrolase_3"/>
    <property type="match status" value="1"/>
</dbReference>
<dbReference type="InterPro" id="IPR029058">
    <property type="entry name" value="AB_hydrolase_fold"/>
</dbReference>
<accession>A0A6A9JZU9</accession>
<name>A0A6A9JZU9_PSEAI</name>
<keyword evidence="2 4" id="KW-0378">Hydrolase</keyword>
<dbReference type="AlphaFoldDB" id="A0A6A9JZU9"/>
<feature type="domain" description="Alpha/beta hydrolase fold-3" evidence="3">
    <location>
        <begin position="77"/>
        <end position="282"/>
    </location>
</feature>
<dbReference type="PANTHER" id="PTHR48081:SF8">
    <property type="entry name" value="ALPHA_BETA HYDROLASE FOLD-3 DOMAIN-CONTAINING PROTEIN-RELATED"/>
    <property type="match status" value="1"/>
</dbReference>